<dbReference type="PANTHER" id="PTHR30204">
    <property type="entry name" value="REDOX-CYCLING DRUG-SENSING TRANSCRIPTIONAL ACTIVATOR SOXR"/>
    <property type="match status" value="1"/>
</dbReference>
<dbReference type="InterPro" id="IPR010211">
    <property type="entry name" value="Redox-sen_tscrpt-act_SoxR"/>
</dbReference>
<dbReference type="PANTHER" id="PTHR30204:SF0">
    <property type="entry name" value="REDOX-SENSITIVE TRANSCRIPTIONAL ACTIVATOR SOXR"/>
    <property type="match status" value="1"/>
</dbReference>
<evidence type="ECO:0000256" key="2">
    <source>
        <dbReference type="ARBA" id="ARBA00022723"/>
    </source>
</evidence>
<evidence type="ECO:0000256" key="6">
    <source>
        <dbReference type="ARBA" id="ARBA00023125"/>
    </source>
</evidence>
<sequence length="167" mass="18283">MCKSKPVAKGTRAFGWPIGAVAERTGLAPSAIRYYESEGLVRPWRDDAGQRRYDRTDIRRLSFIMIAQSLGASLAEIRDQLAALPKGRAPTAADWRQMSEHYRAALDARIATLTRLRDNLGNCIGCGCLSLDSCALYNAGDRAGRKGPGPRYLMGDPIPARGDRSTE</sequence>
<keyword evidence="3" id="KW-0408">Iron</keyword>
<protein>
    <submittedName>
        <fullName evidence="10">Redox-sensitive transcriptional activator SoxR</fullName>
    </submittedName>
</protein>
<accession>A0A6L7G5U5</accession>
<dbReference type="GO" id="GO:0003700">
    <property type="term" value="F:DNA-binding transcription factor activity"/>
    <property type="evidence" value="ECO:0007669"/>
    <property type="project" value="InterPro"/>
</dbReference>
<dbReference type="Gene3D" id="1.10.1660.10">
    <property type="match status" value="1"/>
</dbReference>
<feature type="domain" description="HTH merR-type" evidence="9">
    <location>
        <begin position="15"/>
        <end position="83"/>
    </location>
</feature>
<evidence type="ECO:0000256" key="8">
    <source>
        <dbReference type="SAM" id="MobiDB-lite"/>
    </source>
</evidence>
<evidence type="ECO:0000313" key="11">
    <source>
        <dbReference type="Proteomes" id="UP000477911"/>
    </source>
</evidence>
<dbReference type="InterPro" id="IPR047057">
    <property type="entry name" value="MerR_fam"/>
</dbReference>
<dbReference type="GO" id="GO:0003677">
    <property type="term" value="F:DNA binding"/>
    <property type="evidence" value="ECO:0007669"/>
    <property type="project" value="UniProtKB-KW"/>
</dbReference>
<dbReference type="PROSITE" id="PS00552">
    <property type="entry name" value="HTH_MERR_1"/>
    <property type="match status" value="1"/>
</dbReference>
<keyword evidence="4" id="KW-0411">Iron-sulfur</keyword>
<evidence type="ECO:0000313" key="10">
    <source>
        <dbReference type="EMBL" id="MXN19421.1"/>
    </source>
</evidence>
<dbReference type="AlphaFoldDB" id="A0A6L7G5U5"/>
<evidence type="ECO:0000256" key="1">
    <source>
        <dbReference type="ARBA" id="ARBA00022714"/>
    </source>
</evidence>
<keyword evidence="1" id="KW-0001">2Fe-2S</keyword>
<organism evidence="10 11">
    <name type="scientific">Pseudooceanicola albus</name>
    <dbReference type="NCBI Taxonomy" id="2692189"/>
    <lineage>
        <taxon>Bacteria</taxon>
        <taxon>Pseudomonadati</taxon>
        <taxon>Pseudomonadota</taxon>
        <taxon>Alphaproteobacteria</taxon>
        <taxon>Rhodobacterales</taxon>
        <taxon>Paracoccaceae</taxon>
        <taxon>Pseudooceanicola</taxon>
    </lineage>
</organism>
<dbReference type="SUPFAM" id="SSF46955">
    <property type="entry name" value="Putative DNA-binding domain"/>
    <property type="match status" value="1"/>
</dbReference>
<dbReference type="Pfam" id="PF00376">
    <property type="entry name" value="MerR"/>
    <property type="match status" value="1"/>
</dbReference>
<dbReference type="SMART" id="SM00422">
    <property type="entry name" value="HTH_MERR"/>
    <property type="match status" value="1"/>
</dbReference>
<dbReference type="Proteomes" id="UP000477911">
    <property type="component" value="Unassembled WGS sequence"/>
</dbReference>
<proteinExistence type="predicted"/>
<dbReference type="InterPro" id="IPR009061">
    <property type="entry name" value="DNA-bd_dom_put_sf"/>
</dbReference>
<dbReference type="GO" id="GO:0006979">
    <property type="term" value="P:response to oxidative stress"/>
    <property type="evidence" value="ECO:0007669"/>
    <property type="project" value="InterPro"/>
</dbReference>
<dbReference type="Pfam" id="PF09278">
    <property type="entry name" value="MerR-DNA-bind"/>
    <property type="match status" value="1"/>
</dbReference>
<dbReference type="CDD" id="cd01110">
    <property type="entry name" value="HTH_SoxR"/>
    <property type="match status" value="1"/>
</dbReference>
<keyword evidence="5" id="KW-0805">Transcription regulation</keyword>
<name>A0A6L7G5U5_9RHOB</name>
<keyword evidence="6" id="KW-0238">DNA-binding</keyword>
<keyword evidence="11" id="KW-1185">Reference proteome</keyword>
<comment type="caution">
    <text evidence="10">The sequence shown here is derived from an EMBL/GenBank/DDBJ whole genome shotgun (WGS) entry which is preliminary data.</text>
</comment>
<gene>
    <name evidence="10" type="primary">soxR</name>
    <name evidence="10" type="ORF">GR170_16415</name>
</gene>
<evidence type="ECO:0000256" key="4">
    <source>
        <dbReference type="ARBA" id="ARBA00023014"/>
    </source>
</evidence>
<dbReference type="GO" id="GO:0046872">
    <property type="term" value="F:metal ion binding"/>
    <property type="evidence" value="ECO:0007669"/>
    <property type="project" value="UniProtKB-KW"/>
</dbReference>
<dbReference type="NCBIfam" id="TIGR01950">
    <property type="entry name" value="SoxR"/>
    <property type="match status" value="1"/>
</dbReference>
<evidence type="ECO:0000259" key="9">
    <source>
        <dbReference type="PROSITE" id="PS50937"/>
    </source>
</evidence>
<feature type="region of interest" description="Disordered" evidence="8">
    <location>
        <begin position="148"/>
        <end position="167"/>
    </location>
</feature>
<dbReference type="GO" id="GO:0051537">
    <property type="term" value="F:2 iron, 2 sulfur cluster binding"/>
    <property type="evidence" value="ECO:0007669"/>
    <property type="project" value="UniProtKB-KW"/>
</dbReference>
<dbReference type="RefSeq" id="WP_160895546.1">
    <property type="nucleotide sequence ID" value="NZ_WUMU01000018.1"/>
</dbReference>
<evidence type="ECO:0000256" key="5">
    <source>
        <dbReference type="ARBA" id="ARBA00023015"/>
    </source>
</evidence>
<reference evidence="10 11" key="1">
    <citation type="submission" date="2019-12" db="EMBL/GenBank/DDBJ databases">
        <authorList>
            <person name="Li M."/>
        </authorList>
    </citation>
    <scope>NUCLEOTIDE SEQUENCE [LARGE SCALE GENOMIC DNA]</scope>
    <source>
        <strain evidence="10 11">GBMRC 2024</strain>
    </source>
</reference>
<evidence type="ECO:0000256" key="7">
    <source>
        <dbReference type="ARBA" id="ARBA00023163"/>
    </source>
</evidence>
<dbReference type="PRINTS" id="PR00040">
    <property type="entry name" value="HTHMERR"/>
</dbReference>
<evidence type="ECO:0000256" key="3">
    <source>
        <dbReference type="ARBA" id="ARBA00023004"/>
    </source>
</evidence>
<dbReference type="InterPro" id="IPR000551">
    <property type="entry name" value="MerR-type_HTH_dom"/>
</dbReference>
<keyword evidence="7" id="KW-0804">Transcription</keyword>
<keyword evidence="2" id="KW-0479">Metal-binding</keyword>
<dbReference type="InterPro" id="IPR015358">
    <property type="entry name" value="Tscrpt_reg_MerR_DNA-bd"/>
</dbReference>
<dbReference type="EMBL" id="WUMU01000018">
    <property type="protein sequence ID" value="MXN19421.1"/>
    <property type="molecule type" value="Genomic_DNA"/>
</dbReference>
<dbReference type="PROSITE" id="PS50937">
    <property type="entry name" value="HTH_MERR_2"/>
    <property type="match status" value="1"/>
</dbReference>